<dbReference type="Pfam" id="PF01467">
    <property type="entry name" value="CTP_transf_like"/>
    <property type="match status" value="1"/>
</dbReference>
<dbReference type="NCBIfam" id="TIGR00125">
    <property type="entry name" value="cyt_tran_rel"/>
    <property type="match status" value="1"/>
</dbReference>
<feature type="compositionally biased region" description="Low complexity" evidence="9">
    <location>
        <begin position="259"/>
        <end position="279"/>
    </location>
</feature>
<sequence>MGKAKGKTASKKQKHEIEADAEQQQPEQMDAEQAATNGKLQQDDEGIPSDRPVRVYADGIFDMFHFGHAKALEQAKKLFPNAYLIVGVCNDAITHRYKGKTVMTEDERYESVRHCKWVDEVLKDAPWVITGDFLEAHNIDFVAHDDLPYADNSGQADDVYGPVKALGKFRATQRTDGVSTSDLILRILKDYNEYVLRNLSRGYSRKDLGVSLFKDLGVSLFKEQRIRASHGIKKLSQQIKEQRLKVADRITKRIGIKPGTSGRKGSAAAAAAAAAQDGSSSGGEGGSGSGDREYADNVKRGDLLAELIRRNGEELATSVEGVVERIMRGEYGKEVGNAAEQLTLHMDRFVSGCFRGFEDSYNRLEKAIRGSMDWRNRAGAIGGAGASSRQRRRRTTLQLMASSSSSSSDSDGDGVGSGDEAGEEVAGRQQQRRQQQQQQQTAVA</sequence>
<dbReference type="CDD" id="cd02174">
    <property type="entry name" value="CCT"/>
    <property type="match status" value="1"/>
</dbReference>
<evidence type="ECO:0000256" key="9">
    <source>
        <dbReference type="SAM" id="MobiDB-lite"/>
    </source>
</evidence>
<evidence type="ECO:0000256" key="4">
    <source>
        <dbReference type="ARBA" id="ARBA00022695"/>
    </source>
</evidence>
<evidence type="ECO:0000256" key="7">
    <source>
        <dbReference type="ARBA" id="ARBA00023264"/>
    </source>
</evidence>
<evidence type="ECO:0000256" key="3">
    <source>
        <dbReference type="ARBA" id="ARBA00022679"/>
    </source>
</evidence>
<protein>
    <recommendedName>
        <fullName evidence="8">choline-phosphate cytidylyltransferase</fullName>
        <ecNumber evidence="8">2.7.7.15</ecNumber>
    </recommendedName>
</protein>
<comment type="similarity">
    <text evidence="1">Belongs to the cytidylyltransferase family.</text>
</comment>
<dbReference type="SUPFAM" id="SSF52374">
    <property type="entry name" value="Nucleotidylyl transferase"/>
    <property type="match status" value="1"/>
</dbReference>
<reference evidence="11 12" key="1">
    <citation type="submission" date="2016-10" db="EMBL/GenBank/DDBJ databases">
        <authorList>
            <person name="Cai Z."/>
        </authorList>
    </citation>
    <scope>NUCLEOTIDE SEQUENCE [LARGE SCALE GENOMIC DNA]</scope>
</reference>
<feature type="region of interest" description="Disordered" evidence="9">
    <location>
        <begin position="380"/>
        <end position="444"/>
    </location>
</feature>
<dbReference type="PANTHER" id="PTHR10739:SF13">
    <property type="entry name" value="CHOLINE-PHOSPHATE CYTIDYLYLTRANSFERASE"/>
    <property type="match status" value="1"/>
</dbReference>
<keyword evidence="3" id="KW-0808">Transferase</keyword>
<dbReference type="InterPro" id="IPR014729">
    <property type="entry name" value="Rossmann-like_a/b/a_fold"/>
</dbReference>
<keyword evidence="7" id="KW-1208">Phospholipid metabolism</keyword>
<evidence type="ECO:0000256" key="5">
    <source>
        <dbReference type="ARBA" id="ARBA00023098"/>
    </source>
</evidence>
<evidence type="ECO:0000256" key="2">
    <source>
        <dbReference type="ARBA" id="ARBA00022516"/>
    </source>
</evidence>
<name>A0A383WP73_TETOB</name>
<gene>
    <name evidence="11" type="ORF">BQ4739_LOCUS19504</name>
</gene>
<evidence type="ECO:0000313" key="11">
    <source>
        <dbReference type="EMBL" id="SZX79221.1"/>
    </source>
</evidence>
<feature type="compositionally biased region" description="Basic residues" evidence="9">
    <location>
        <begin position="1"/>
        <end position="14"/>
    </location>
</feature>
<feature type="domain" description="Cytidyltransferase-like" evidence="10">
    <location>
        <begin position="56"/>
        <end position="184"/>
    </location>
</feature>
<feature type="compositionally biased region" description="Gly residues" evidence="9">
    <location>
        <begin position="280"/>
        <end position="289"/>
    </location>
</feature>
<dbReference type="PANTHER" id="PTHR10739">
    <property type="entry name" value="CYTIDYLYLTRANSFERASE"/>
    <property type="match status" value="1"/>
</dbReference>
<dbReference type="AlphaFoldDB" id="A0A383WP73"/>
<evidence type="ECO:0000313" key="12">
    <source>
        <dbReference type="Proteomes" id="UP000256970"/>
    </source>
</evidence>
<keyword evidence="4" id="KW-0548">Nucleotidyltransferase</keyword>
<evidence type="ECO:0000259" key="10">
    <source>
        <dbReference type="Pfam" id="PF01467"/>
    </source>
</evidence>
<keyword evidence="2" id="KW-0444">Lipid biosynthesis</keyword>
<dbReference type="Proteomes" id="UP000256970">
    <property type="component" value="Unassembled WGS sequence"/>
</dbReference>
<dbReference type="InterPro" id="IPR045049">
    <property type="entry name" value="Pcy1-like"/>
</dbReference>
<dbReference type="STRING" id="3088.A0A383WP73"/>
<proteinExistence type="inferred from homology"/>
<dbReference type="GO" id="GO:0031210">
    <property type="term" value="F:phosphatidylcholine binding"/>
    <property type="evidence" value="ECO:0007669"/>
    <property type="project" value="TreeGrafter"/>
</dbReference>
<dbReference type="InterPro" id="IPR041723">
    <property type="entry name" value="CCT"/>
</dbReference>
<keyword evidence="12" id="KW-1185">Reference proteome</keyword>
<dbReference type="EC" id="2.7.7.15" evidence="8"/>
<keyword evidence="5" id="KW-0443">Lipid metabolism</keyword>
<accession>A0A383WP73</accession>
<feature type="compositionally biased region" description="Low complexity" evidence="9">
    <location>
        <begin position="427"/>
        <end position="444"/>
    </location>
</feature>
<evidence type="ECO:0000256" key="6">
    <source>
        <dbReference type="ARBA" id="ARBA00023209"/>
    </source>
</evidence>
<organism evidence="11 12">
    <name type="scientific">Tetradesmus obliquus</name>
    <name type="common">Green alga</name>
    <name type="synonym">Acutodesmus obliquus</name>
    <dbReference type="NCBI Taxonomy" id="3088"/>
    <lineage>
        <taxon>Eukaryota</taxon>
        <taxon>Viridiplantae</taxon>
        <taxon>Chlorophyta</taxon>
        <taxon>core chlorophytes</taxon>
        <taxon>Chlorophyceae</taxon>
        <taxon>CS clade</taxon>
        <taxon>Sphaeropleales</taxon>
        <taxon>Scenedesmaceae</taxon>
        <taxon>Tetradesmus</taxon>
    </lineage>
</organism>
<evidence type="ECO:0000256" key="8">
    <source>
        <dbReference type="ARBA" id="ARBA00026101"/>
    </source>
</evidence>
<evidence type="ECO:0000256" key="1">
    <source>
        <dbReference type="ARBA" id="ARBA00010101"/>
    </source>
</evidence>
<feature type="region of interest" description="Disordered" evidence="9">
    <location>
        <begin position="255"/>
        <end position="295"/>
    </location>
</feature>
<dbReference type="GO" id="GO:0004105">
    <property type="term" value="F:choline-phosphate cytidylyltransferase activity"/>
    <property type="evidence" value="ECO:0007669"/>
    <property type="project" value="UniProtKB-EC"/>
</dbReference>
<dbReference type="EMBL" id="FNXT01001361">
    <property type="protein sequence ID" value="SZX79221.1"/>
    <property type="molecule type" value="Genomic_DNA"/>
</dbReference>
<dbReference type="Gene3D" id="3.40.50.620">
    <property type="entry name" value="HUPs"/>
    <property type="match status" value="1"/>
</dbReference>
<dbReference type="InterPro" id="IPR004821">
    <property type="entry name" value="Cyt_trans-like"/>
</dbReference>
<keyword evidence="6" id="KW-0594">Phospholipid biosynthesis</keyword>
<feature type="region of interest" description="Disordered" evidence="9">
    <location>
        <begin position="1"/>
        <end position="49"/>
    </location>
</feature>